<evidence type="ECO:0000313" key="2">
    <source>
        <dbReference type="Proteomes" id="UP000439903"/>
    </source>
</evidence>
<proteinExistence type="predicted"/>
<dbReference type="AlphaFoldDB" id="A0A8H4A0N4"/>
<sequence length="83" mass="9810">MFSYASSPSSPSSVYSNEEKITRTMGDVIKDYDIEELIDYLQRKEKLERYGMLGEPTTRIIEFIKNLNETNYVISHHKNLWMN</sequence>
<reference evidence="1 2" key="1">
    <citation type="journal article" date="2019" name="Environ. Microbiol.">
        <title>At the nexus of three kingdoms: the genome of the mycorrhizal fungus Gigaspora margarita provides insights into plant, endobacterial and fungal interactions.</title>
        <authorList>
            <person name="Venice F."/>
            <person name="Ghignone S."/>
            <person name="Salvioli di Fossalunga A."/>
            <person name="Amselem J."/>
            <person name="Novero M."/>
            <person name="Xianan X."/>
            <person name="Sedzielewska Toro K."/>
            <person name="Morin E."/>
            <person name="Lipzen A."/>
            <person name="Grigoriev I.V."/>
            <person name="Henrissat B."/>
            <person name="Martin F.M."/>
            <person name="Bonfante P."/>
        </authorList>
    </citation>
    <scope>NUCLEOTIDE SEQUENCE [LARGE SCALE GENOMIC DNA]</scope>
    <source>
        <strain evidence="1 2">BEG34</strain>
    </source>
</reference>
<keyword evidence="2" id="KW-1185">Reference proteome</keyword>
<gene>
    <name evidence="1" type="ORF">F8M41_010930</name>
</gene>
<protein>
    <submittedName>
        <fullName evidence="1">Uncharacterized protein</fullName>
    </submittedName>
</protein>
<name>A0A8H4A0N4_GIGMA</name>
<organism evidence="1 2">
    <name type="scientific">Gigaspora margarita</name>
    <dbReference type="NCBI Taxonomy" id="4874"/>
    <lineage>
        <taxon>Eukaryota</taxon>
        <taxon>Fungi</taxon>
        <taxon>Fungi incertae sedis</taxon>
        <taxon>Mucoromycota</taxon>
        <taxon>Glomeromycotina</taxon>
        <taxon>Glomeromycetes</taxon>
        <taxon>Diversisporales</taxon>
        <taxon>Gigasporaceae</taxon>
        <taxon>Gigaspora</taxon>
    </lineage>
</organism>
<dbReference type="EMBL" id="WTPW01002255">
    <property type="protein sequence ID" value="KAF0389333.1"/>
    <property type="molecule type" value="Genomic_DNA"/>
</dbReference>
<dbReference type="OrthoDB" id="2449165at2759"/>
<evidence type="ECO:0000313" key="1">
    <source>
        <dbReference type="EMBL" id="KAF0389333.1"/>
    </source>
</evidence>
<dbReference type="Proteomes" id="UP000439903">
    <property type="component" value="Unassembled WGS sequence"/>
</dbReference>
<accession>A0A8H4A0N4</accession>
<comment type="caution">
    <text evidence="1">The sequence shown here is derived from an EMBL/GenBank/DDBJ whole genome shotgun (WGS) entry which is preliminary data.</text>
</comment>